<keyword evidence="2" id="KW-0813">Transport</keyword>
<evidence type="ECO:0000256" key="1">
    <source>
        <dbReference type="ARBA" id="ARBA00004413"/>
    </source>
</evidence>
<dbReference type="SMART" id="SM00382">
    <property type="entry name" value="AAA"/>
    <property type="match status" value="1"/>
</dbReference>
<dbReference type="Pfam" id="PF13732">
    <property type="entry name" value="DrrA1-3_C"/>
    <property type="match status" value="1"/>
</dbReference>
<evidence type="ECO:0000313" key="12">
    <source>
        <dbReference type="EMBL" id="QUX25488.1"/>
    </source>
</evidence>
<evidence type="ECO:0000256" key="10">
    <source>
        <dbReference type="SAM" id="MobiDB-lite"/>
    </source>
</evidence>
<dbReference type="Gene3D" id="3.40.50.300">
    <property type="entry name" value="P-loop containing nucleotide triphosphate hydrolases"/>
    <property type="match status" value="1"/>
</dbReference>
<evidence type="ECO:0000256" key="3">
    <source>
        <dbReference type="ARBA" id="ARBA00022475"/>
    </source>
</evidence>
<dbReference type="SUPFAM" id="SSF52540">
    <property type="entry name" value="P-loop containing nucleoside triphosphate hydrolases"/>
    <property type="match status" value="1"/>
</dbReference>
<dbReference type="InterPro" id="IPR027417">
    <property type="entry name" value="P-loop_NTPase"/>
</dbReference>
<dbReference type="InterPro" id="IPR005894">
    <property type="entry name" value="DrrA"/>
</dbReference>
<gene>
    <name evidence="12" type="ORF">KGD84_15335</name>
</gene>
<dbReference type="EMBL" id="CP074133">
    <property type="protein sequence ID" value="QUX25488.1"/>
    <property type="molecule type" value="Genomic_DNA"/>
</dbReference>
<dbReference type="PROSITE" id="PS00211">
    <property type="entry name" value="ABC_TRANSPORTER_1"/>
    <property type="match status" value="1"/>
</dbReference>
<feature type="domain" description="ABC transporter" evidence="11">
    <location>
        <begin position="7"/>
        <end position="237"/>
    </location>
</feature>
<keyword evidence="7" id="KW-0472">Membrane</keyword>
<keyword evidence="3" id="KW-1003">Cell membrane</keyword>
<dbReference type="Pfam" id="PF00005">
    <property type="entry name" value="ABC_tran"/>
    <property type="match status" value="1"/>
</dbReference>
<evidence type="ECO:0000313" key="13">
    <source>
        <dbReference type="Proteomes" id="UP000676079"/>
    </source>
</evidence>
<name>A0ABX8BUC9_9ACTN</name>
<dbReference type="InterPro" id="IPR050763">
    <property type="entry name" value="ABC_transporter_ATP-binding"/>
</dbReference>
<dbReference type="NCBIfam" id="TIGR01188">
    <property type="entry name" value="drrA"/>
    <property type="match status" value="1"/>
</dbReference>
<accession>A0ABX8BUC9</accession>
<reference evidence="12 13" key="1">
    <citation type="submission" date="2021-05" db="EMBL/GenBank/DDBJ databases">
        <title>Direct Submission.</title>
        <authorList>
            <person name="Li K."/>
            <person name="Gao J."/>
        </authorList>
    </citation>
    <scope>NUCLEOTIDE SEQUENCE [LARGE SCALE GENOMIC DNA]</scope>
    <source>
        <strain evidence="12 13">Mg02</strain>
    </source>
</reference>
<feature type="compositionally biased region" description="Low complexity" evidence="10">
    <location>
        <begin position="262"/>
        <end position="271"/>
    </location>
</feature>
<keyword evidence="13" id="KW-1185">Reference proteome</keyword>
<evidence type="ECO:0000256" key="8">
    <source>
        <dbReference type="ARBA" id="ARBA00023251"/>
    </source>
</evidence>
<evidence type="ECO:0000259" key="11">
    <source>
        <dbReference type="PROSITE" id="PS50893"/>
    </source>
</evidence>
<protein>
    <submittedName>
        <fullName evidence="12">ATP-binding cassette domain-containing protein</fullName>
    </submittedName>
</protein>
<evidence type="ECO:0000256" key="6">
    <source>
        <dbReference type="ARBA" id="ARBA00022967"/>
    </source>
</evidence>
<keyword evidence="6" id="KW-1278">Translocase</keyword>
<dbReference type="InterPro" id="IPR017871">
    <property type="entry name" value="ABC_transporter-like_CS"/>
</dbReference>
<dbReference type="InterPro" id="IPR003439">
    <property type="entry name" value="ABC_transporter-like_ATP-bd"/>
</dbReference>
<keyword evidence="4" id="KW-0547">Nucleotide-binding</keyword>
<feature type="region of interest" description="Disordered" evidence="10">
    <location>
        <begin position="240"/>
        <end position="276"/>
    </location>
</feature>
<evidence type="ECO:0000256" key="9">
    <source>
        <dbReference type="ARBA" id="ARBA00049985"/>
    </source>
</evidence>
<dbReference type="PANTHER" id="PTHR42711">
    <property type="entry name" value="ABC TRANSPORTER ATP-BINDING PROTEIN"/>
    <property type="match status" value="1"/>
</dbReference>
<evidence type="ECO:0000256" key="2">
    <source>
        <dbReference type="ARBA" id="ARBA00022448"/>
    </source>
</evidence>
<dbReference type="InterPro" id="IPR003593">
    <property type="entry name" value="AAA+_ATPase"/>
</dbReference>
<evidence type="ECO:0000256" key="7">
    <source>
        <dbReference type="ARBA" id="ARBA00023136"/>
    </source>
</evidence>
<evidence type="ECO:0000256" key="4">
    <source>
        <dbReference type="ARBA" id="ARBA00022741"/>
    </source>
</evidence>
<dbReference type="InterPro" id="IPR025302">
    <property type="entry name" value="DrrA1/2-like_C"/>
</dbReference>
<dbReference type="RefSeq" id="WP_220561045.1">
    <property type="nucleotide sequence ID" value="NZ_CP074133.1"/>
</dbReference>
<comment type="similarity">
    <text evidence="9">Belongs to the ABC transporter superfamily. Drug exporter-1 (DrugE1) (TC 3.A.1.105) family.</text>
</comment>
<dbReference type="GO" id="GO:0005524">
    <property type="term" value="F:ATP binding"/>
    <property type="evidence" value="ECO:0007669"/>
    <property type="project" value="UniProtKB-KW"/>
</dbReference>
<dbReference type="Proteomes" id="UP000676079">
    <property type="component" value="Chromosome"/>
</dbReference>
<dbReference type="PANTHER" id="PTHR42711:SF19">
    <property type="entry name" value="DOXORUBICIN RESISTANCE ATP-BINDING PROTEIN DRRA"/>
    <property type="match status" value="1"/>
</dbReference>
<keyword evidence="8" id="KW-0046">Antibiotic resistance</keyword>
<evidence type="ECO:0000256" key="5">
    <source>
        <dbReference type="ARBA" id="ARBA00022840"/>
    </source>
</evidence>
<comment type="subcellular location">
    <subcellularLocation>
        <location evidence="1">Cell membrane</location>
        <topology evidence="1">Peripheral membrane protein</topology>
        <orientation evidence="1">Cytoplasmic side</orientation>
    </subcellularLocation>
</comment>
<dbReference type="PROSITE" id="PS50893">
    <property type="entry name" value="ABC_TRANSPORTER_2"/>
    <property type="match status" value="1"/>
</dbReference>
<organism evidence="12 13">
    <name type="scientific">Nocardiopsis changdeensis</name>
    <dbReference type="NCBI Taxonomy" id="2831969"/>
    <lineage>
        <taxon>Bacteria</taxon>
        <taxon>Bacillati</taxon>
        <taxon>Actinomycetota</taxon>
        <taxon>Actinomycetes</taxon>
        <taxon>Streptosporangiales</taxon>
        <taxon>Nocardiopsidaceae</taxon>
        <taxon>Nocardiopsis</taxon>
    </lineage>
</organism>
<sequence>MNTTWAIQTDDLTRTFGDTDAVRGIDLRVPPATVFGLLGPNGAGKTTTVRMLTTRLPPTGGTARVMGLDVRTHAPQIRTLIGVTAQEAGLDEELPGTSALTLLARLNGHRRAAARDRVERLLEVFDLTDAAHRPVHTYSGGMRRRLDIAASLLGSPRLLFLDEPTTGLDPRSREQVWDLVRTMAHQGTTVLLTTQYLTEADRLADRIAVIDRGRLLTQGTPRDLRTAHGHPRLRLHLTRPEQHEQARRTLAPHTAHLDTDTDGALTATATGPHGTARTGADLLTALDRAHVQVDRLTLEPPTLDEVFLSLTERNPAA</sequence>
<keyword evidence="5 12" id="KW-0067">ATP-binding</keyword>
<proteinExistence type="inferred from homology"/>